<dbReference type="Gene3D" id="2.130.10.10">
    <property type="entry name" value="YVTN repeat-like/Quinoprotein amine dehydrogenase"/>
    <property type="match status" value="2"/>
</dbReference>
<dbReference type="Proteomes" id="UP000799118">
    <property type="component" value="Unassembled WGS sequence"/>
</dbReference>
<dbReference type="InterPro" id="IPR059179">
    <property type="entry name" value="MLKL-like_MCAfunc"/>
</dbReference>
<dbReference type="OrthoDB" id="3027122at2759"/>
<evidence type="ECO:0000313" key="4">
    <source>
        <dbReference type="EMBL" id="KAE9395070.1"/>
    </source>
</evidence>
<dbReference type="PROSITE" id="PS50837">
    <property type="entry name" value="NACHT"/>
    <property type="match status" value="1"/>
</dbReference>
<evidence type="ECO:0000313" key="5">
    <source>
        <dbReference type="Proteomes" id="UP000799118"/>
    </source>
</evidence>
<keyword evidence="5" id="KW-1185">Reference proteome</keyword>
<feature type="repeat" description="WD" evidence="2">
    <location>
        <begin position="1078"/>
        <end position="1107"/>
    </location>
</feature>
<keyword evidence="1" id="KW-0677">Repeat</keyword>
<protein>
    <recommendedName>
        <fullName evidence="3">NACHT domain-containing protein</fullName>
    </recommendedName>
</protein>
<dbReference type="InterPro" id="IPR007111">
    <property type="entry name" value="NACHT_NTPase"/>
</dbReference>
<sequence length="1489" mass="165911">MIACLLIAIGCSTTMKKKFQSLKTKLGGSSTSRPNSHILKSTLNAAETSIRLLKELSDSVPFLGSAASGTIFIIEQCKKYLHNAKDFDDLLKSLQSLQGLLSPYEDLSIVLPSEVMKQIKEFDSVISNIHRELIDLQSSSRISQAVNTSENETRITALVQKVKDAIDKIMLASLLDISRGVQDVSREVQNVSEGVEKVARGVQEIALAQVLLSLNPVHGARYNCVDRDQCLDGTRVTVLDDIQNWFDTGEERIYWLNGAAGMGKTTIALSVAHRLLSNTQLLMATFFCSRDSVDRKNSSLIFPTLACQLASWNKDYHDALVDILARHPYIGAALPHEQVQRLIVEPLQKITPSPTVALVLDALDECDGERASEKILLALLQHIQTVPSLKVFVSCRPAAYVETLLSSGEHRRMFKLHHVPASIVDSDLRLFYNQQLEDIRTAKKIGTEDWPPAELVEKLVQQAAGLFIFAVTVCKYVSSRGDAKRRLEHIANISKGDYEDALSVDMLYTEVLSAALEKIPDKHDCRNFAQVLMSVMLVQEPLTVDAFGQLLNIDSLVIYDLLQDIHSVLSVPDEAGTLGGEVVHTFHASFADYMTAHARVGNQVPLVYIDPKVHHLELAHLCLQCMNRDLKRILPFSKRSFANSEIQDLDILVKTHISKALHYAALYWADHLSSVPPVGLSGHPILEELQQFANTKLLFWLECLSLLNASESVVELLVKAKGWLEQMNNGLYTPTLQLLDDGYHAGTSLSKYYSHFLPPYWKVTGNIQKTWSPLISSTTIHCSHIALTFSPDDRNVAFVSSSISSVDILTSKQCCITELQPSLDVWDAGKIPGVDVSFPALNDNTLQPGVTSMIWLPSGVIATCCTILSAIKKPYKSHCYLSLWDSETGAHIHLLYHTFEATNMFLPVMAVSSNSKYLGLSMPSAQVFWDTGSWDLIHSSPSPTLFYRCFALSDDHYLIGTEIRQIFGGNQILHTLCIDQQGVTSSVFSHDGQMLVLGLTRGLVELWQALPGSKLLASYQLSSTDHEDNVPNSAYPLPSVAFSPSSALVAVSFGSLVSLLQVEGSDLIFIGKLTPLYHHAQLRHISFSPGGQYIVCSDDYGTIRIWSTVAAVNHSINSLSNQLSPLGTSVSCITYMTDGHFCITGNYHGKLSIQDCNTGFPARTWQSEHSVWSVAVSSDGRFVASSGPTATCIWSISEGSQNAEVTIPIPPDITDYGFSNASTVTFNASSTMLAISTTFLVDIWKFSENSGWQRYTQIRTPKKEFSLPGNELYADSFDDDSFQIKPVHLNYQWLVYSYHKLPVRPPFHLSDNEMKPMVTDGEYEQILLECRSAFEWLKSPLKKQMEEITHTHSQLYFSLTDEYILAPSGIYEIATGKEIKNYGTNDLPWKDCDIGKLERKYFWPDYKEYYKRNGTLKSLHPMPEQRRWIVDTNGQRLFWLPHSYYQETAWPLSAWYSCTSAGDNFAFISPSAKLIVVHAPNTDSSEPDK</sequence>
<gene>
    <name evidence="4" type="ORF">BT96DRAFT_1022143</name>
</gene>
<dbReference type="Pfam" id="PF00400">
    <property type="entry name" value="WD40"/>
    <property type="match status" value="2"/>
</dbReference>
<organism evidence="4 5">
    <name type="scientific">Gymnopus androsaceus JB14</name>
    <dbReference type="NCBI Taxonomy" id="1447944"/>
    <lineage>
        <taxon>Eukaryota</taxon>
        <taxon>Fungi</taxon>
        <taxon>Dikarya</taxon>
        <taxon>Basidiomycota</taxon>
        <taxon>Agaricomycotina</taxon>
        <taxon>Agaricomycetes</taxon>
        <taxon>Agaricomycetidae</taxon>
        <taxon>Agaricales</taxon>
        <taxon>Marasmiineae</taxon>
        <taxon>Omphalotaceae</taxon>
        <taxon>Gymnopus</taxon>
    </lineage>
</organism>
<dbReference type="InterPro" id="IPR015943">
    <property type="entry name" value="WD40/YVTN_repeat-like_dom_sf"/>
</dbReference>
<feature type="domain" description="NACHT" evidence="3">
    <location>
        <begin position="252"/>
        <end position="399"/>
    </location>
</feature>
<name>A0A6A4HBE9_9AGAR</name>
<dbReference type="EMBL" id="ML769538">
    <property type="protein sequence ID" value="KAE9395070.1"/>
    <property type="molecule type" value="Genomic_DNA"/>
</dbReference>
<dbReference type="InterPro" id="IPR011047">
    <property type="entry name" value="Quinoprotein_ADH-like_sf"/>
</dbReference>
<evidence type="ECO:0000259" key="3">
    <source>
        <dbReference type="PROSITE" id="PS50837"/>
    </source>
</evidence>
<dbReference type="Gene3D" id="3.40.50.300">
    <property type="entry name" value="P-loop containing nucleotide triphosphate hydrolases"/>
    <property type="match status" value="1"/>
</dbReference>
<dbReference type="InterPro" id="IPR027417">
    <property type="entry name" value="P-loop_NTPase"/>
</dbReference>
<dbReference type="InterPro" id="IPR056884">
    <property type="entry name" value="NPHP3-like_N"/>
</dbReference>
<accession>A0A6A4HBE9</accession>
<dbReference type="PANTHER" id="PTHR10039:SF17">
    <property type="entry name" value="FUNGAL STAND N-TERMINAL GOODBYE DOMAIN-CONTAINING PROTEIN-RELATED"/>
    <property type="match status" value="1"/>
</dbReference>
<dbReference type="SMART" id="SM00320">
    <property type="entry name" value="WD40"/>
    <property type="match status" value="5"/>
</dbReference>
<evidence type="ECO:0000256" key="2">
    <source>
        <dbReference type="PROSITE-ProRule" id="PRU00221"/>
    </source>
</evidence>
<dbReference type="PROSITE" id="PS50082">
    <property type="entry name" value="WD_REPEATS_2"/>
    <property type="match status" value="1"/>
</dbReference>
<keyword evidence="2" id="KW-0853">WD repeat</keyword>
<reference evidence="4" key="1">
    <citation type="journal article" date="2019" name="Environ. Microbiol.">
        <title>Fungal ecological strategies reflected in gene transcription - a case study of two litter decomposers.</title>
        <authorList>
            <person name="Barbi F."/>
            <person name="Kohler A."/>
            <person name="Barry K."/>
            <person name="Baskaran P."/>
            <person name="Daum C."/>
            <person name="Fauchery L."/>
            <person name="Ihrmark K."/>
            <person name="Kuo A."/>
            <person name="LaButti K."/>
            <person name="Lipzen A."/>
            <person name="Morin E."/>
            <person name="Grigoriev I.V."/>
            <person name="Henrissat B."/>
            <person name="Lindahl B."/>
            <person name="Martin F."/>
        </authorList>
    </citation>
    <scope>NUCLEOTIDE SEQUENCE</scope>
    <source>
        <strain evidence="4">JB14</strain>
    </source>
</reference>
<dbReference type="SUPFAM" id="SSF50998">
    <property type="entry name" value="Quinoprotein alcohol dehydrogenase-like"/>
    <property type="match status" value="1"/>
</dbReference>
<evidence type="ECO:0000256" key="1">
    <source>
        <dbReference type="ARBA" id="ARBA00022737"/>
    </source>
</evidence>
<dbReference type="CDD" id="cd21037">
    <property type="entry name" value="MLKL_NTD"/>
    <property type="match status" value="1"/>
</dbReference>
<proteinExistence type="predicted"/>
<dbReference type="InterPro" id="IPR001680">
    <property type="entry name" value="WD40_rpt"/>
</dbReference>
<dbReference type="PANTHER" id="PTHR10039">
    <property type="entry name" value="AMELOGENIN"/>
    <property type="match status" value="1"/>
</dbReference>
<dbReference type="Pfam" id="PF24883">
    <property type="entry name" value="NPHP3_N"/>
    <property type="match status" value="1"/>
</dbReference>
<dbReference type="SUPFAM" id="SSF52540">
    <property type="entry name" value="P-loop containing nucleoside triphosphate hydrolases"/>
    <property type="match status" value="1"/>
</dbReference>